<dbReference type="GO" id="GO:0016614">
    <property type="term" value="F:oxidoreductase activity, acting on CH-OH group of donors"/>
    <property type="evidence" value="ECO:0007669"/>
    <property type="project" value="InterPro"/>
</dbReference>
<feature type="region of interest" description="Disordered" evidence="7">
    <location>
        <begin position="497"/>
        <end position="519"/>
    </location>
</feature>
<feature type="binding site" evidence="6">
    <location>
        <position position="248"/>
    </location>
    <ligand>
        <name>FAD</name>
        <dbReference type="ChEBI" id="CHEBI:57692"/>
    </ligand>
</feature>
<comment type="similarity">
    <text evidence="2">Belongs to the GMC oxidoreductase family.</text>
</comment>
<dbReference type="OrthoDB" id="269227at2759"/>
<dbReference type="EMBL" id="VDMD01000022">
    <property type="protein sequence ID" value="TRM60348.1"/>
    <property type="molecule type" value="Genomic_DNA"/>
</dbReference>
<reference evidence="10 11" key="1">
    <citation type="journal article" date="2019" name="New Phytol.">
        <title>Comparative genomics reveals unique wood-decay strategies and fruiting body development in the Schizophyllaceae.</title>
        <authorList>
            <person name="Almasi E."/>
            <person name="Sahu N."/>
            <person name="Krizsan K."/>
            <person name="Balint B."/>
            <person name="Kovacs G.M."/>
            <person name="Kiss B."/>
            <person name="Cseklye J."/>
            <person name="Drula E."/>
            <person name="Henrissat B."/>
            <person name="Nagy I."/>
            <person name="Chovatia M."/>
            <person name="Adam C."/>
            <person name="LaButti K."/>
            <person name="Lipzen A."/>
            <person name="Riley R."/>
            <person name="Grigoriev I.V."/>
            <person name="Nagy L.G."/>
        </authorList>
    </citation>
    <scope>NUCLEOTIDE SEQUENCE [LARGE SCALE GENOMIC DNA]</scope>
    <source>
        <strain evidence="10 11">NL-1724</strain>
    </source>
</reference>
<dbReference type="Gene3D" id="3.50.50.60">
    <property type="entry name" value="FAD/NAD(P)-binding domain"/>
    <property type="match status" value="1"/>
</dbReference>
<evidence type="ECO:0000259" key="9">
    <source>
        <dbReference type="Pfam" id="PF05199"/>
    </source>
</evidence>
<dbReference type="InterPro" id="IPR036188">
    <property type="entry name" value="FAD/NAD-bd_sf"/>
</dbReference>
<feature type="active site" description="Proton donor" evidence="5">
    <location>
        <position position="536"/>
    </location>
</feature>
<evidence type="ECO:0000256" key="3">
    <source>
        <dbReference type="ARBA" id="ARBA00022630"/>
    </source>
</evidence>
<dbReference type="InterPro" id="IPR012132">
    <property type="entry name" value="GMC_OxRdtase"/>
</dbReference>
<name>A0A550C6D3_9AGAR</name>
<evidence type="ECO:0000256" key="6">
    <source>
        <dbReference type="PIRSR" id="PIRSR000137-2"/>
    </source>
</evidence>
<feature type="domain" description="Glucose-methanol-choline oxidoreductase N-terminal" evidence="8">
    <location>
        <begin position="37"/>
        <end position="326"/>
    </location>
</feature>
<dbReference type="InterPro" id="IPR007867">
    <property type="entry name" value="GMC_OxRtase_C"/>
</dbReference>
<dbReference type="SUPFAM" id="SSF51905">
    <property type="entry name" value="FAD/NAD(P)-binding domain"/>
    <property type="match status" value="1"/>
</dbReference>
<feature type="active site" description="Proton acceptor" evidence="5">
    <location>
        <position position="579"/>
    </location>
</feature>
<dbReference type="Pfam" id="PF05199">
    <property type="entry name" value="GMC_oxred_C"/>
    <property type="match status" value="1"/>
</dbReference>
<feature type="binding site" evidence="6">
    <location>
        <begin position="535"/>
        <end position="536"/>
    </location>
    <ligand>
        <name>FAD</name>
        <dbReference type="ChEBI" id="CHEBI:57692"/>
    </ligand>
</feature>
<dbReference type="Proteomes" id="UP000320762">
    <property type="component" value="Unassembled WGS sequence"/>
</dbReference>
<evidence type="ECO:0000256" key="5">
    <source>
        <dbReference type="PIRSR" id="PIRSR000137-1"/>
    </source>
</evidence>
<dbReference type="AlphaFoldDB" id="A0A550C6D3"/>
<dbReference type="Gene3D" id="3.30.560.10">
    <property type="entry name" value="Glucose Oxidase, domain 3"/>
    <property type="match status" value="1"/>
</dbReference>
<gene>
    <name evidence="10" type="ORF">BD626DRAFT_538780</name>
</gene>
<feature type="domain" description="Glucose-methanol-choline oxidoreductase C-terminal" evidence="9">
    <location>
        <begin position="436"/>
        <end position="588"/>
    </location>
</feature>
<protein>
    <submittedName>
        <fullName evidence="10">GMC oxidoreductase</fullName>
    </submittedName>
</protein>
<keyword evidence="11" id="KW-1185">Reference proteome</keyword>
<dbReference type="PANTHER" id="PTHR11552">
    <property type="entry name" value="GLUCOSE-METHANOL-CHOLINE GMC OXIDOREDUCTASE"/>
    <property type="match status" value="1"/>
</dbReference>
<accession>A0A550C6D3</accession>
<keyword evidence="4 6" id="KW-0274">FAD</keyword>
<proteinExistence type="inferred from homology"/>
<sequence>MGSWWSKTVSDPAQYATPVSLNKTSDLRPTIDRCRRYDYVIVGGGCVLASRLTEDPMCTVLLLEAGESHEGNLLAQVPLGWGQILNTKANWNHHTIAQQHLNGQEIFFPRGRLLGGCSSINAYVYHRCAPEDFDAWEKAGARGWGYSEMEKYFLKSEHYLPHAEFPEVDRSQHGEAGPIWSSHGVVASCGKLGIPYTQDMNTREGTLGVARVVSAVDPKGNRSSAATGYLNPAVLSRPNLTVAVGAIVEKILTAGSSDKEGSDDKEGIEGGLRAAGVVLGSKTTADKYCVAADREILLCAGVVGTPQLLLLSGVGPREEIEKHGIPLVHELPAHMAAGALNFRAKTGAPTWDYLMRPLGGAVALAKWLYTGFGTPLAAQGAQLVFFLRSDDASTPPEAVKDMTTGSGAPDIEILVAPLFILNNGVMIPSNTGITFPSSTGTVTLRSAHPWDAPLIDPNYGADENDLAVVAKAARLAMRIARTEPLASQLDLPADSKDETTYFWPGDANPDTSRPNPQISDHDLKRWIKRNAATPWHSTSSARMGASPATSAVDHELKVHGIGRLRIVDASVFPMQVSGHPCAVVIAVAERAADLIKAAREPQIRHREGRKWAQSGTER</sequence>
<feature type="compositionally biased region" description="Polar residues" evidence="7">
    <location>
        <begin position="509"/>
        <end position="518"/>
    </location>
</feature>
<evidence type="ECO:0000256" key="2">
    <source>
        <dbReference type="ARBA" id="ARBA00010790"/>
    </source>
</evidence>
<keyword evidence="3" id="KW-0285">Flavoprotein</keyword>
<evidence type="ECO:0000259" key="8">
    <source>
        <dbReference type="Pfam" id="PF00732"/>
    </source>
</evidence>
<comment type="caution">
    <text evidence="10">The sequence shown here is derived from an EMBL/GenBank/DDBJ whole genome shotgun (WGS) entry which is preliminary data.</text>
</comment>
<dbReference type="GO" id="GO:0050660">
    <property type="term" value="F:flavin adenine dinucleotide binding"/>
    <property type="evidence" value="ECO:0007669"/>
    <property type="project" value="InterPro"/>
</dbReference>
<evidence type="ECO:0000313" key="11">
    <source>
        <dbReference type="Proteomes" id="UP000320762"/>
    </source>
</evidence>
<dbReference type="PANTHER" id="PTHR11552:SF147">
    <property type="entry name" value="CHOLINE DEHYDROGENASE, MITOCHONDRIAL"/>
    <property type="match status" value="1"/>
</dbReference>
<organism evidence="10 11">
    <name type="scientific">Schizophyllum amplum</name>
    <dbReference type="NCBI Taxonomy" id="97359"/>
    <lineage>
        <taxon>Eukaryota</taxon>
        <taxon>Fungi</taxon>
        <taxon>Dikarya</taxon>
        <taxon>Basidiomycota</taxon>
        <taxon>Agaricomycotina</taxon>
        <taxon>Agaricomycetes</taxon>
        <taxon>Agaricomycetidae</taxon>
        <taxon>Agaricales</taxon>
        <taxon>Schizophyllaceae</taxon>
        <taxon>Schizophyllum</taxon>
    </lineage>
</organism>
<dbReference type="PIRSF" id="PIRSF000137">
    <property type="entry name" value="Alcohol_oxidase"/>
    <property type="match status" value="1"/>
</dbReference>
<comment type="cofactor">
    <cofactor evidence="1 6">
        <name>FAD</name>
        <dbReference type="ChEBI" id="CHEBI:57692"/>
    </cofactor>
</comment>
<dbReference type="Pfam" id="PF00732">
    <property type="entry name" value="GMC_oxred_N"/>
    <property type="match status" value="1"/>
</dbReference>
<dbReference type="SUPFAM" id="SSF54373">
    <property type="entry name" value="FAD-linked reductases, C-terminal domain"/>
    <property type="match status" value="1"/>
</dbReference>
<dbReference type="InterPro" id="IPR000172">
    <property type="entry name" value="GMC_OxRdtase_N"/>
</dbReference>
<evidence type="ECO:0000256" key="4">
    <source>
        <dbReference type="ARBA" id="ARBA00022827"/>
    </source>
</evidence>
<feature type="binding site" evidence="6">
    <location>
        <begin position="121"/>
        <end position="124"/>
    </location>
    <ligand>
        <name>FAD</name>
        <dbReference type="ChEBI" id="CHEBI:57692"/>
    </ligand>
</feature>
<evidence type="ECO:0000256" key="7">
    <source>
        <dbReference type="SAM" id="MobiDB-lite"/>
    </source>
</evidence>
<dbReference type="STRING" id="97359.A0A550C6D3"/>
<evidence type="ECO:0000256" key="1">
    <source>
        <dbReference type="ARBA" id="ARBA00001974"/>
    </source>
</evidence>
<evidence type="ECO:0000313" key="10">
    <source>
        <dbReference type="EMBL" id="TRM60348.1"/>
    </source>
</evidence>